<proteinExistence type="predicted"/>
<dbReference type="Proteomes" id="UP001054945">
    <property type="component" value="Unassembled WGS sequence"/>
</dbReference>
<keyword evidence="2" id="KW-1185">Reference proteome</keyword>
<dbReference type="EMBL" id="BPLR01006655">
    <property type="protein sequence ID" value="GIY11522.1"/>
    <property type="molecule type" value="Genomic_DNA"/>
</dbReference>
<evidence type="ECO:0000313" key="1">
    <source>
        <dbReference type="EMBL" id="GIY11522.1"/>
    </source>
</evidence>
<comment type="caution">
    <text evidence="1">The sequence shown here is derived from an EMBL/GenBank/DDBJ whole genome shotgun (WGS) entry which is preliminary data.</text>
</comment>
<accession>A0AAV4QTR8</accession>
<organism evidence="1 2">
    <name type="scientific">Caerostris extrusa</name>
    <name type="common">Bark spider</name>
    <name type="synonym">Caerostris bankana</name>
    <dbReference type="NCBI Taxonomy" id="172846"/>
    <lineage>
        <taxon>Eukaryota</taxon>
        <taxon>Metazoa</taxon>
        <taxon>Ecdysozoa</taxon>
        <taxon>Arthropoda</taxon>
        <taxon>Chelicerata</taxon>
        <taxon>Arachnida</taxon>
        <taxon>Araneae</taxon>
        <taxon>Araneomorphae</taxon>
        <taxon>Entelegynae</taxon>
        <taxon>Araneoidea</taxon>
        <taxon>Araneidae</taxon>
        <taxon>Caerostris</taxon>
    </lineage>
</organism>
<dbReference type="AlphaFoldDB" id="A0AAV4QTR8"/>
<gene>
    <name evidence="1" type="ORF">CEXT_138221</name>
</gene>
<name>A0AAV4QTR8_CAEEX</name>
<sequence>MGDCKHEIGSSAVRRAHSLKAELHKLFQMDYLDQSFLITSDNIPRPHQQSSLIVTDVSGRQTDMASVASDKLS</sequence>
<reference evidence="1 2" key="1">
    <citation type="submission" date="2021-06" db="EMBL/GenBank/DDBJ databases">
        <title>Caerostris extrusa draft genome.</title>
        <authorList>
            <person name="Kono N."/>
            <person name="Arakawa K."/>
        </authorList>
    </citation>
    <scope>NUCLEOTIDE SEQUENCE [LARGE SCALE GENOMIC DNA]</scope>
</reference>
<evidence type="ECO:0000313" key="2">
    <source>
        <dbReference type="Proteomes" id="UP001054945"/>
    </source>
</evidence>
<protein>
    <submittedName>
        <fullName evidence="1">Uncharacterized protein</fullName>
    </submittedName>
</protein>